<keyword evidence="3" id="KW-1185">Reference proteome</keyword>
<protein>
    <submittedName>
        <fullName evidence="2">Uncharacterized protein</fullName>
    </submittedName>
</protein>
<evidence type="ECO:0000313" key="3">
    <source>
        <dbReference type="Proteomes" id="UP000799764"/>
    </source>
</evidence>
<dbReference type="AlphaFoldDB" id="A0A9P4PAA2"/>
<dbReference type="EMBL" id="MU001508">
    <property type="protein sequence ID" value="KAF2439723.1"/>
    <property type="molecule type" value="Genomic_DNA"/>
</dbReference>
<proteinExistence type="predicted"/>
<comment type="caution">
    <text evidence="2">The sequence shown here is derived from an EMBL/GenBank/DDBJ whole genome shotgun (WGS) entry which is preliminary data.</text>
</comment>
<feature type="region of interest" description="Disordered" evidence="1">
    <location>
        <begin position="78"/>
        <end position="97"/>
    </location>
</feature>
<organism evidence="2 3">
    <name type="scientific">Karstenula rhodostoma CBS 690.94</name>
    <dbReference type="NCBI Taxonomy" id="1392251"/>
    <lineage>
        <taxon>Eukaryota</taxon>
        <taxon>Fungi</taxon>
        <taxon>Dikarya</taxon>
        <taxon>Ascomycota</taxon>
        <taxon>Pezizomycotina</taxon>
        <taxon>Dothideomycetes</taxon>
        <taxon>Pleosporomycetidae</taxon>
        <taxon>Pleosporales</taxon>
        <taxon>Massarineae</taxon>
        <taxon>Didymosphaeriaceae</taxon>
        <taxon>Karstenula</taxon>
    </lineage>
</organism>
<reference evidence="2" key="1">
    <citation type="journal article" date="2020" name="Stud. Mycol.">
        <title>101 Dothideomycetes genomes: a test case for predicting lifestyles and emergence of pathogens.</title>
        <authorList>
            <person name="Haridas S."/>
            <person name="Albert R."/>
            <person name="Binder M."/>
            <person name="Bloem J."/>
            <person name="Labutti K."/>
            <person name="Salamov A."/>
            <person name="Andreopoulos B."/>
            <person name="Baker S."/>
            <person name="Barry K."/>
            <person name="Bills G."/>
            <person name="Bluhm B."/>
            <person name="Cannon C."/>
            <person name="Castanera R."/>
            <person name="Culley D."/>
            <person name="Daum C."/>
            <person name="Ezra D."/>
            <person name="Gonzalez J."/>
            <person name="Henrissat B."/>
            <person name="Kuo A."/>
            <person name="Liang C."/>
            <person name="Lipzen A."/>
            <person name="Lutzoni F."/>
            <person name="Magnuson J."/>
            <person name="Mondo S."/>
            <person name="Nolan M."/>
            <person name="Ohm R."/>
            <person name="Pangilinan J."/>
            <person name="Park H.-J."/>
            <person name="Ramirez L."/>
            <person name="Alfaro M."/>
            <person name="Sun H."/>
            <person name="Tritt A."/>
            <person name="Yoshinaga Y."/>
            <person name="Zwiers L.-H."/>
            <person name="Turgeon B."/>
            <person name="Goodwin S."/>
            <person name="Spatafora J."/>
            <person name="Crous P."/>
            <person name="Grigoriev I."/>
        </authorList>
    </citation>
    <scope>NUCLEOTIDE SEQUENCE</scope>
    <source>
        <strain evidence="2">CBS 690.94</strain>
    </source>
</reference>
<evidence type="ECO:0000313" key="2">
    <source>
        <dbReference type="EMBL" id="KAF2439723.1"/>
    </source>
</evidence>
<sequence>MGWAVLVSSFARRRVNSTRRRNERRATSRRTLLLSCIESAAAQDHLRRRCWPWGELWVGDGADGSDGSAMRASGCRRGVLHRAASPPSPGYPARRRL</sequence>
<accession>A0A9P4PAA2</accession>
<evidence type="ECO:0000256" key="1">
    <source>
        <dbReference type="SAM" id="MobiDB-lite"/>
    </source>
</evidence>
<dbReference type="Proteomes" id="UP000799764">
    <property type="component" value="Unassembled WGS sequence"/>
</dbReference>
<name>A0A9P4PAA2_9PLEO</name>
<gene>
    <name evidence="2" type="ORF">P171DRAFT_109841</name>
</gene>